<dbReference type="InterPro" id="IPR014043">
    <property type="entry name" value="Acyl_transferase_dom"/>
</dbReference>
<dbReference type="CDD" id="cd08953">
    <property type="entry name" value="KR_2_SDR_x"/>
    <property type="match status" value="1"/>
</dbReference>
<evidence type="ECO:0000256" key="1">
    <source>
        <dbReference type="ARBA" id="ARBA00004792"/>
    </source>
</evidence>
<dbReference type="Pfam" id="PF21089">
    <property type="entry name" value="PKS_DH_N"/>
    <property type="match status" value="1"/>
</dbReference>
<dbReference type="InterPro" id="IPR052568">
    <property type="entry name" value="PKS-FAS_Synthase"/>
</dbReference>
<feature type="region of interest" description="N-terminal hotdog fold" evidence="6">
    <location>
        <begin position="1749"/>
        <end position="1871"/>
    </location>
</feature>
<name>A0ABN3X7M1_9ACTN</name>
<dbReference type="Pfam" id="PF00698">
    <property type="entry name" value="Acyl_transf_1"/>
    <property type="match status" value="1"/>
</dbReference>
<dbReference type="PROSITE" id="PS00012">
    <property type="entry name" value="PHOSPHOPANTETHEINE"/>
    <property type="match status" value="1"/>
</dbReference>
<feature type="domain" description="Ketosynthase family 3 (KS3)" evidence="9">
    <location>
        <begin position="1"/>
        <end position="443"/>
    </location>
</feature>
<gene>
    <name evidence="11" type="ORF">GCM10010446_25390</name>
</gene>
<evidence type="ECO:0000313" key="12">
    <source>
        <dbReference type="Proteomes" id="UP001500403"/>
    </source>
</evidence>
<comment type="caution">
    <text evidence="11">The sequence shown here is derived from an EMBL/GenBank/DDBJ whole genome shotgun (WGS) entry which is preliminary data.</text>
</comment>
<evidence type="ECO:0000313" key="11">
    <source>
        <dbReference type="EMBL" id="GAA2938888.1"/>
    </source>
</evidence>
<evidence type="ECO:0000256" key="7">
    <source>
        <dbReference type="SAM" id="MobiDB-lite"/>
    </source>
</evidence>
<dbReference type="SMART" id="SM00825">
    <property type="entry name" value="PKS_KS"/>
    <property type="match status" value="1"/>
</dbReference>
<dbReference type="Gene3D" id="3.40.47.10">
    <property type="match status" value="1"/>
</dbReference>
<keyword evidence="3" id="KW-0597">Phosphoprotein</keyword>
<evidence type="ECO:0000259" key="10">
    <source>
        <dbReference type="PROSITE" id="PS52019"/>
    </source>
</evidence>
<dbReference type="InterPro" id="IPR042104">
    <property type="entry name" value="PKS_dehydratase_sf"/>
</dbReference>
<dbReference type="Gene3D" id="1.10.1200.10">
    <property type="entry name" value="ACP-like"/>
    <property type="match status" value="1"/>
</dbReference>
<accession>A0ABN3X7M1</accession>
<dbReference type="InterPro" id="IPR036291">
    <property type="entry name" value="NAD(P)-bd_dom_sf"/>
</dbReference>
<reference evidence="11 12" key="1">
    <citation type="journal article" date="2019" name="Int. J. Syst. Evol. Microbiol.">
        <title>The Global Catalogue of Microorganisms (GCM) 10K type strain sequencing project: providing services to taxonomists for standard genome sequencing and annotation.</title>
        <authorList>
            <consortium name="The Broad Institute Genomics Platform"/>
            <consortium name="The Broad Institute Genome Sequencing Center for Infectious Disease"/>
            <person name="Wu L."/>
            <person name="Ma J."/>
        </authorList>
    </citation>
    <scope>NUCLEOTIDE SEQUENCE [LARGE SCALE GENOMIC DNA]</scope>
    <source>
        <strain evidence="11 12">JCM 9088</strain>
    </source>
</reference>
<dbReference type="Proteomes" id="UP001500403">
    <property type="component" value="Unassembled WGS sequence"/>
</dbReference>
<evidence type="ECO:0000256" key="3">
    <source>
        <dbReference type="ARBA" id="ARBA00022553"/>
    </source>
</evidence>
<dbReference type="PROSITE" id="PS52004">
    <property type="entry name" value="KS3_2"/>
    <property type="match status" value="1"/>
</dbReference>
<dbReference type="InterPro" id="IPR020841">
    <property type="entry name" value="PKS_Beta-ketoAc_synthase_dom"/>
</dbReference>
<feature type="region of interest" description="C-terminal hotdog fold" evidence="6">
    <location>
        <begin position="1885"/>
        <end position="2029"/>
    </location>
</feature>
<dbReference type="Gene3D" id="3.30.70.250">
    <property type="entry name" value="Malonyl-CoA ACP transacylase, ACP-binding"/>
    <property type="match status" value="1"/>
</dbReference>
<dbReference type="EMBL" id="BAAAUD010000023">
    <property type="protein sequence ID" value="GAA2938888.1"/>
    <property type="molecule type" value="Genomic_DNA"/>
</dbReference>
<feature type="active site" description="Proton donor; for dehydratase activity" evidence="6">
    <location>
        <position position="1946"/>
    </location>
</feature>
<dbReference type="SUPFAM" id="SSF52151">
    <property type="entry name" value="FabD/lysophospholipase-like"/>
    <property type="match status" value="1"/>
</dbReference>
<dbReference type="InterPro" id="IPR016036">
    <property type="entry name" value="Malonyl_transacylase_ACP-bd"/>
</dbReference>
<evidence type="ECO:0000259" key="8">
    <source>
        <dbReference type="PROSITE" id="PS50075"/>
    </source>
</evidence>
<evidence type="ECO:0000259" key="9">
    <source>
        <dbReference type="PROSITE" id="PS52004"/>
    </source>
</evidence>
<dbReference type="CDD" id="cd00833">
    <property type="entry name" value="PKS"/>
    <property type="match status" value="1"/>
</dbReference>
<dbReference type="PANTHER" id="PTHR43074:SF1">
    <property type="entry name" value="BETA-KETOACYL SYNTHASE FAMILY PROTEIN-RELATED"/>
    <property type="match status" value="1"/>
</dbReference>
<feature type="region of interest" description="Disordered" evidence="7">
    <location>
        <begin position="1044"/>
        <end position="1111"/>
    </location>
</feature>
<dbReference type="InterPro" id="IPR049900">
    <property type="entry name" value="PKS_mFAS_DH"/>
</dbReference>
<dbReference type="SUPFAM" id="SSF51735">
    <property type="entry name" value="NAD(P)-binding Rossmann-fold domains"/>
    <property type="match status" value="1"/>
</dbReference>
<dbReference type="InterPro" id="IPR057326">
    <property type="entry name" value="KR_dom"/>
</dbReference>
<keyword evidence="4" id="KW-0808">Transferase</keyword>
<proteinExistence type="predicted"/>
<dbReference type="InterPro" id="IPR014030">
    <property type="entry name" value="Ketoacyl_synth_N"/>
</dbReference>
<feature type="active site" description="Proton acceptor; for dehydratase activity" evidence="6">
    <location>
        <position position="1781"/>
    </location>
</feature>
<dbReference type="SMART" id="SM00826">
    <property type="entry name" value="PKS_DH"/>
    <property type="match status" value="1"/>
</dbReference>
<feature type="compositionally biased region" description="Low complexity" evidence="7">
    <location>
        <begin position="1097"/>
        <end position="1108"/>
    </location>
</feature>
<evidence type="ECO:0000256" key="6">
    <source>
        <dbReference type="PROSITE-ProRule" id="PRU01363"/>
    </source>
</evidence>
<sequence>MFPEAGNVREFWRNVVSGRDCIKDVPEAWWKISDHYDRDMFAEDTTYARKGGFLPPVWFDPLEFGMPPATLDSTGTVQLLSLITARDVLRDAGCDSASWYDPARTGVILGVCGTNSTMFPLGARLLTPQVREAALSCGLSEEDAQEVVRRFKSASPPWTEDSFPGVLGNVVSGRIANRLGLGAANYTVDAACASSLAAVRAAVDELITHRADLMLTGGCDADNTIMTYMCFSKTPALSPTDKIRPFDSTADGTMLGEGIGMLALKRLEDAERDNDRIYAVLRGMGSSSDGRTKSIYAPCGDGQLVALQRAYDDAGAAPSSVELIEAHGTGTPVGDEVEIEALGALMASDGQPAHVAVGSVKSQIGHTKAAAGAAGLIKTALALHHRMLPPSINVDTPTERATGALYVNTRARPWVRDPGRPVRRAGVSAFGFGGVNFHALLEEHATAPRIMHSTPVTCLWHAPDPEALLALLTDAAPPMPSGDTVPATHARVGFLAADRSQVAQLRATAAAQLRAHPGHEAWEHVSNIYYRRTALPVGTKVAALFAGQGSQYTNMGLTALLALPPVRAAFDEANALCPTGEDTLARVVFPAPGNVEPAEAENRLRRTSYAQPAIGALSAGQYRYLSELGFTPDAVLGHSFGELAALWAAGSLDGPAFVRLARARGLAMETAPGSDPGAMVAVRAPVTSWNGLAARFPALSVCNYNSPEDFVVGGPTPDIEDFFSMCQRERIPAQRLPVAAAFHSELVRHALKPFTRAVTQEEIKQPALPVAANTSGASYGADPAHNARVLTEQIVSPVDFTGRLRELYESGCRVFVEFGPKQVLTQLTQRTFGADVFAIPTDTGPGTDSATALKQAALRLAVLGRPLTGIDRHDLPLPPEAVTGSAVSRLLEGPNFAMNARRPHFEKVLSEAYTCGAARQSASAPPDVQEQRSGTPTATGDSPTSETSRILPVPVGDERAVADGATSSGIAETAVGHLALHTRFLDGQLRTTERLVALLAAAGEQEPHITARVGAVRDHSLALSQAHIRANEVLADMMRLSGGTAPSSPHAYGGRPALPPYRSTATDPSTGAEALPSAGPADPAEPAGTATPHSSNAGQPEQPAAHAPQVPPARSAIASLLADGTTMSSGKTPGDLEELSPEHVEKIIFEIVAEKTGYAVEMLEPDLDIQMDLGIDSLKQVEIAAEAWRRYPVIAREELYRFAQARTVGDLALLLREIASAPAASLGEFTTAPLGRAYTTLRSLPVPDEHLGAYAPDPVALVINDGSSLTVTLVRSLRAAGWHVVPLALPDVAVSSQESQLADWSEQSLRAQLTDLPRVDLCVLPADRADGHDAAHTIRRLCHAVLVAKHLAPLLRKTAEGGHRAGFVAVTRLDGALGFTGSGADPVSALTGGLGGLVKTLTLEELTLFGRVVDVAPSLEDHEVGTRFMAEITDAATGPREVSWSSGGLRRTPFLAPRPAHLLPGAPDTEISSEDVLLVTGGARGITAWCVSELARAQSCHFLLLGRTPLSDLPSWVADCPTPADLRNVLAEQMRAEGGDPHHPGARAELDQRAHRLEQQREVHATLDDLRSLGIDAQYVAADVGDPSAIAEVLAPHSTRITGVIHGAGVLADEPLGDKNADSVAKVVDAKLTGLVNVLDVLPAEQLRHLVVFTSVAGVYGNARQTDYALANEALNRFACAWQAAHPSCRVAAMAWGPWRGGMASPGIQEIFVQHGIPLLTREEGCRYFVEQMSPEHTGDLMTVMGPIEPVFRRRGSLPPRGVVLQRDLSSMATEPVLLDHRIDGHPVLPMTAALGWCIATVEGLHEGHPVTGCRDFTIRNGLVFDSSHPREARVAVNRRGDAFHVDIRDARAASGPPRYEGDLILSESARQPSRRKLPAGLPDGPITEMHPAYGDEFLFHGPLLHGLGHPVEETDTALTLPAQLPEPDLAQGAYSGVLYHPAPADLLLQSAALLGRRRFGHRCLPVAVKRVDLYAPLPDGERFWIVVELLDDSPLEMNVTVTACTTEGEVLQCWEGLKMIVAAPEMVARASWPAVQGATR</sequence>
<dbReference type="SMART" id="SM00827">
    <property type="entry name" value="PKS_AT"/>
    <property type="match status" value="1"/>
</dbReference>
<dbReference type="SUPFAM" id="SSF53901">
    <property type="entry name" value="Thiolase-like"/>
    <property type="match status" value="1"/>
</dbReference>
<dbReference type="Pfam" id="PF14765">
    <property type="entry name" value="PS-DH"/>
    <property type="match status" value="1"/>
</dbReference>
<keyword evidence="5" id="KW-0045">Antibiotic biosynthesis</keyword>
<organism evidence="11 12">
    <name type="scientific">Streptomyces enissocaesilis</name>
    <dbReference type="NCBI Taxonomy" id="332589"/>
    <lineage>
        <taxon>Bacteria</taxon>
        <taxon>Bacillati</taxon>
        <taxon>Actinomycetota</taxon>
        <taxon>Actinomycetes</taxon>
        <taxon>Kitasatosporales</taxon>
        <taxon>Streptomycetaceae</taxon>
        <taxon>Streptomyces</taxon>
        <taxon>Streptomyces rochei group</taxon>
    </lineage>
</organism>
<comment type="pathway">
    <text evidence="1">Antibiotic biosynthesis.</text>
</comment>
<dbReference type="InterPro" id="IPR020807">
    <property type="entry name" value="PKS_DH"/>
</dbReference>
<dbReference type="Gene3D" id="3.40.50.720">
    <property type="entry name" value="NAD(P)-binding Rossmann-like Domain"/>
    <property type="match status" value="1"/>
</dbReference>
<dbReference type="InterPro" id="IPR049551">
    <property type="entry name" value="PKS_DH_C"/>
</dbReference>
<feature type="compositionally biased region" description="Polar residues" evidence="7">
    <location>
        <begin position="931"/>
        <end position="948"/>
    </location>
</feature>
<dbReference type="Gene3D" id="3.40.366.10">
    <property type="entry name" value="Malonyl-Coenzyme A Acyl Carrier Protein, domain 2"/>
    <property type="match status" value="1"/>
</dbReference>
<feature type="region of interest" description="Disordered" evidence="7">
    <location>
        <begin position="919"/>
        <end position="950"/>
    </location>
</feature>
<keyword evidence="12" id="KW-1185">Reference proteome</keyword>
<evidence type="ECO:0000256" key="4">
    <source>
        <dbReference type="ARBA" id="ARBA00022679"/>
    </source>
</evidence>
<dbReference type="SUPFAM" id="SSF47336">
    <property type="entry name" value="ACP-like"/>
    <property type="match status" value="1"/>
</dbReference>
<evidence type="ECO:0000256" key="2">
    <source>
        <dbReference type="ARBA" id="ARBA00022450"/>
    </source>
</evidence>
<dbReference type="InterPro" id="IPR006162">
    <property type="entry name" value="Ppantetheine_attach_site"/>
</dbReference>
<dbReference type="Pfam" id="PF00550">
    <property type="entry name" value="PP-binding"/>
    <property type="match status" value="1"/>
</dbReference>
<dbReference type="InterPro" id="IPR036736">
    <property type="entry name" value="ACP-like_sf"/>
</dbReference>
<dbReference type="InterPro" id="IPR049552">
    <property type="entry name" value="PKS_DH_N"/>
</dbReference>
<keyword evidence="2" id="KW-0596">Phosphopantetheine</keyword>
<dbReference type="Pfam" id="PF02801">
    <property type="entry name" value="Ketoacyl-synt_C"/>
    <property type="match status" value="1"/>
</dbReference>
<dbReference type="SUPFAM" id="SSF55048">
    <property type="entry name" value="Probable ACP-binding domain of malonyl-CoA ACP transacylase"/>
    <property type="match status" value="1"/>
</dbReference>
<dbReference type="InterPro" id="IPR013968">
    <property type="entry name" value="PKS_KR"/>
</dbReference>
<dbReference type="SMART" id="SM00822">
    <property type="entry name" value="PKS_KR"/>
    <property type="match status" value="1"/>
</dbReference>
<feature type="domain" description="Carrier" evidence="8">
    <location>
        <begin position="1139"/>
        <end position="1219"/>
    </location>
</feature>
<dbReference type="InterPro" id="IPR001227">
    <property type="entry name" value="Ac_transferase_dom_sf"/>
</dbReference>
<protein>
    <submittedName>
        <fullName evidence="11">Uncharacterized protein</fullName>
    </submittedName>
</protein>
<dbReference type="Pfam" id="PF00109">
    <property type="entry name" value="ketoacyl-synt"/>
    <property type="match status" value="1"/>
</dbReference>
<dbReference type="PROSITE" id="PS50075">
    <property type="entry name" value="CARRIER"/>
    <property type="match status" value="1"/>
</dbReference>
<dbReference type="InterPro" id="IPR014031">
    <property type="entry name" value="Ketoacyl_synth_C"/>
</dbReference>
<evidence type="ECO:0000256" key="5">
    <source>
        <dbReference type="ARBA" id="ARBA00023194"/>
    </source>
</evidence>
<dbReference type="Gene3D" id="3.10.129.110">
    <property type="entry name" value="Polyketide synthase dehydratase"/>
    <property type="match status" value="1"/>
</dbReference>
<dbReference type="Pfam" id="PF08659">
    <property type="entry name" value="KR"/>
    <property type="match status" value="1"/>
</dbReference>
<feature type="domain" description="PKS/mFAS DH" evidence="10">
    <location>
        <begin position="1749"/>
        <end position="2029"/>
    </location>
</feature>
<dbReference type="PANTHER" id="PTHR43074">
    <property type="entry name" value="OMEGA-3 POLYUNSATURATED FATTY ACID SYNTHASE PFAB-RELATED"/>
    <property type="match status" value="1"/>
</dbReference>
<dbReference type="InterPro" id="IPR016039">
    <property type="entry name" value="Thiolase-like"/>
</dbReference>
<dbReference type="InterPro" id="IPR009081">
    <property type="entry name" value="PP-bd_ACP"/>
</dbReference>
<dbReference type="PROSITE" id="PS52019">
    <property type="entry name" value="PKS_MFAS_DH"/>
    <property type="match status" value="1"/>
</dbReference>
<dbReference type="InterPro" id="IPR016035">
    <property type="entry name" value="Acyl_Trfase/lysoPLipase"/>
</dbReference>